<proteinExistence type="predicted"/>
<dbReference type="PANTHER" id="PTHR34546">
    <property type="entry name" value="OS06G0153600 PROTEIN"/>
    <property type="match status" value="1"/>
</dbReference>
<dbReference type="PANTHER" id="PTHR34546:SF3">
    <property type="entry name" value="OS06G0153600 PROTEIN"/>
    <property type="match status" value="1"/>
</dbReference>
<evidence type="ECO:0000313" key="2">
    <source>
        <dbReference type="EMBL" id="KAK5784718.1"/>
    </source>
</evidence>
<evidence type="ECO:0000313" key="4">
    <source>
        <dbReference type="Proteomes" id="UP001358586"/>
    </source>
</evidence>
<organism evidence="3 4">
    <name type="scientific">Gossypium arboreum</name>
    <name type="common">Tree cotton</name>
    <name type="synonym">Gossypium nanking</name>
    <dbReference type="NCBI Taxonomy" id="29729"/>
    <lineage>
        <taxon>Eukaryota</taxon>
        <taxon>Viridiplantae</taxon>
        <taxon>Streptophyta</taxon>
        <taxon>Embryophyta</taxon>
        <taxon>Tracheophyta</taxon>
        <taxon>Spermatophyta</taxon>
        <taxon>Magnoliopsida</taxon>
        <taxon>eudicotyledons</taxon>
        <taxon>Gunneridae</taxon>
        <taxon>Pentapetalae</taxon>
        <taxon>rosids</taxon>
        <taxon>malvids</taxon>
        <taxon>Malvales</taxon>
        <taxon>Malvaceae</taxon>
        <taxon>Malvoideae</taxon>
        <taxon>Gossypium</taxon>
    </lineage>
</organism>
<evidence type="ECO:0000256" key="1">
    <source>
        <dbReference type="SAM" id="MobiDB-lite"/>
    </source>
</evidence>
<gene>
    <name evidence="2" type="ORF">PVK06_039245</name>
    <name evidence="3" type="ORF">PVK06_039246</name>
</gene>
<comment type="caution">
    <text evidence="3">The sequence shown here is derived from an EMBL/GenBank/DDBJ whole genome shotgun (WGS) entry which is preliminary data.</text>
</comment>
<accession>A0ABR0N2D5</accession>
<feature type="region of interest" description="Disordered" evidence="1">
    <location>
        <begin position="1"/>
        <end position="56"/>
    </location>
</feature>
<protein>
    <submittedName>
        <fullName evidence="3">Uncharacterized protein</fullName>
    </submittedName>
</protein>
<keyword evidence="4" id="KW-1185">Reference proteome</keyword>
<sequence length="349" mass="39523">MMRPRPSTQNPINRRKLAHSGSHPPPKPDPGLDWSILLKPTSPSSSRWPEPKDPMVRPVSIEDQARFANMQIQNKIIDSCKEFFKNRVHDEENDDGDDDDFDEEEEKNEVDMFFMRIFVSNSELRGYYEENHEKCEFFCLVCGGIGENCINHEADTLQGEGSNKNVENLETGNSSGKVQKDASDSLVRVHLFTFSVSVFMDHLQCCDGSDHCMMVRLRSILQDKGDDLNVISGGVEFVNADGNGSVKKEVSSNDHSNGELMAYNMSNNSLEEDANENVESLEISDGELKSMIQSVKHEEMKEKGEFQTGIDVTATIGFLTSFEDIYSFGYVFVSKFLDADFFREREMEI</sequence>
<dbReference type="Proteomes" id="UP001358586">
    <property type="component" value="Chromosome 11"/>
</dbReference>
<feature type="compositionally biased region" description="Polar residues" evidence="1">
    <location>
        <begin position="1"/>
        <end position="12"/>
    </location>
</feature>
<name>A0ABR0N2D5_GOSAR</name>
<dbReference type="EMBL" id="JARKNE010000011">
    <property type="protein sequence ID" value="KAK5784718.1"/>
    <property type="molecule type" value="Genomic_DNA"/>
</dbReference>
<evidence type="ECO:0000313" key="3">
    <source>
        <dbReference type="EMBL" id="KAK5784719.1"/>
    </source>
</evidence>
<reference evidence="3 4" key="1">
    <citation type="submission" date="2023-03" db="EMBL/GenBank/DDBJ databases">
        <title>WGS of Gossypium arboreum.</title>
        <authorList>
            <person name="Yu D."/>
        </authorList>
    </citation>
    <scope>NUCLEOTIDE SEQUENCE [LARGE SCALE GENOMIC DNA]</scope>
    <source>
        <tissue evidence="3">Leaf</tissue>
    </source>
</reference>
<dbReference type="EMBL" id="JARKNE010000011">
    <property type="protein sequence ID" value="KAK5784719.1"/>
    <property type="molecule type" value="Genomic_DNA"/>
</dbReference>